<dbReference type="GO" id="GO:0043001">
    <property type="term" value="P:Golgi to plasma membrane protein transport"/>
    <property type="evidence" value="ECO:0007669"/>
    <property type="project" value="TreeGrafter"/>
</dbReference>
<keyword evidence="6 9" id="KW-1133">Transmembrane helix</keyword>
<dbReference type="PANTHER" id="PTHR12952:SF0">
    <property type="entry name" value="PROTEIN SYS1 HOMOLOG"/>
    <property type="match status" value="1"/>
</dbReference>
<dbReference type="InterPro" id="IPR019185">
    <property type="entry name" value="Integral_membrane_SYS1-rel"/>
</dbReference>
<dbReference type="OrthoDB" id="542931at2759"/>
<keyword evidence="11" id="KW-1185">Reference proteome</keyword>
<evidence type="ECO:0000313" key="10">
    <source>
        <dbReference type="EMBL" id="KXN74240.1"/>
    </source>
</evidence>
<dbReference type="OMA" id="EYEMVGM"/>
<proteinExistence type="inferred from homology"/>
<evidence type="ECO:0000256" key="2">
    <source>
        <dbReference type="ARBA" id="ARBA00008160"/>
    </source>
</evidence>
<name>A0A137PGY7_CONC2</name>
<evidence type="ECO:0000256" key="3">
    <source>
        <dbReference type="ARBA" id="ARBA00022448"/>
    </source>
</evidence>
<feature type="transmembrane region" description="Helical" evidence="9">
    <location>
        <begin position="66"/>
        <end position="87"/>
    </location>
</feature>
<reference evidence="10 11" key="1">
    <citation type="journal article" date="2015" name="Genome Biol. Evol.">
        <title>Phylogenomic analyses indicate that early fungi evolved digesting cell walls of algal ancestors of land plants.</title>
        <authorList>
            <person name="Chang Y."/>
            <person name="Wang S."/>
            <person name="Sekimoto S."/>
            <person name="Aerts A.L."/>
            <person name="Choi C."/>
            <person name="Clum A."/>
            <person name="LaButti K.M."/>
            <person name="Lindquist E.A."/>
            <person name="Yee Ngan C."/>
            <person name="Ohm R.A."/>
            <person name="Salamov A.A."/>
            <person name="Grigoriev I.V."/>
            <person name="Spatafora J.W."/>
            <person name="Berbee M.L."/>
        </authorList>
    </citation>
    <scope>NUCLEOTIDE SEQUENCE [LARGE SCALE GENOMIC DNA]</scope>
    <source>
        <strain evidence="10 11">NRRL 28638</strain>
    </source>
</reference>
<keyword evidence="3" id="KW-0813">Transport</keyword>
<dbReference type="Pfam" id="PF09801">
    <property type="entry name" value="SYS1"/>
    <property type="match status" value="1"/>
</dbReference>
<comment type="subcellular location">
    <subcellularLocation>
        <location evidence="1">Golgi apparatus membrane</location>
        <topology evidence="1">Multi-pass membrane protein</topology>
    </subcellularLocation>
</comment>
<evidence type="ECO:0000256" key="7">
    <source>
        <dbReference type="ARBA" id="ARBA00023034"/>
    </source>
</evidence>
<dbReference type="EMBL" id="KQ964426">
    <property type="protein sequence ID" value="KXN74240.1"/>
    <property type="molecule type" value="Genomic_DNA"/>
</dbReference>
<feature type="transmembrane region" description="Helical" evidence="9">
    <location>
        <begin position="94"/>
        <end position="115"/>
    </location>
</feature>
<protein>
    <recommendedName>
        <fullName evidence="12">Integral membrane protein</fullName>
    </recommendedName>
</protein>
<keyword evidence="8 9" id="KW-0472">Membrane</keyword>
<gene>
    <name evidence="10" type="ORF">CONCODRAFT_34937</name>
</gene>
<feature type="transmembrane region" description="Helical" evidence="9">
    <location>
        <begin position="12"/>
        <end position="34"/>
    </location>
</feature>
<feature type="transmembrane region" description="Helical" evidence="9">
    <location>
        <begin position="121"/>
        <end position="142"/>
    </location>
</feature>
<evidence type="ECO:0008006" key="12">
    <source>
        <dbReference type="Google" id="ProtNLM"/>
    </source>
</evidence>
<accession>A0A137PGY7</accession>
<dbReference type="GO" id="GO:0005829">
    <property type="term" value="C:cytosol"/>
    <property type="evidence" value="ECO:0007669"/>
    <property type="project" value="GOC"/>
</dbReference>
<dbReference type="GO" id="GO:0000139">
    <property type="term" value="C:Golgi membrane"/>
    <property type="evidence" value="ECO:0007669"/>
    <property type="project" value="UniProtKB-SubCell"/>
</dbReference>
<dbReference type="AlphaFoldDB" id="A0A137PGY7"/>
<evidence type="ECO:0000256" key="5">
    <source>
        <dbReference type="ARBA" id="ARBA00022927"/>
    </source>
</evidence>
<dbReference type="GO" id="GO:0006895">
    <property type="term" value="P:Golgi to endosome transport"/>
    <property type="evidence" value="ECO:0007669"/>
    <property type="project" value="TreeGrafter"/>
</dbReference>
<dbReference type="GO" id="GO:0034067">
    <property type="term" value="P:protein localization to Golgi apparatus"/>
    <property type="evidence" value="ECO:0007669"/>
    <property type="project" value="TreeGrafter"/>
</dbReference>
<dbReference type="PANTHER" id="PTHR12952">
    <property type="entry name" value="SYS1"/>
    <property type="match status" value="1"/>
</dbReference>
<evidence type="ECO:0000256" key="9">
    <source>
        <dbReference type="SAM" id="Phobius"/>
    </source>
</evidence>
<evidence type="ECO:0000256" key="6">
    <source>
        <dbReference type="ARBA" id="ARBA00022989"/>
    </source>
</evidence>
<dbReference type="Proteomes" id="UP000070444">
    <property type="component" value="Unassembled WGS sequence"/>
</dbReference>
<keyword evidence="7" id="KW-0333">Golgi apparatus</keyword>
<dbReference type="GO" id="GO:0005802">
    <property type="term" value="C:trans-Golgi network"/>
    <property type="evidence" value="ECO:0007669"/>
    <property type="project" value="TreeGrafter"/>
</dbReference>
<comment type="similarity">
    <text evidence="2">Belongs to the SYS1 family.</text>
</comment>
<evidence type="ECO:0000256" key="8">
    <source>
        <dbReference type="ARBA" id="ARBA00023136"/>
    </source>
</evidence>
<evidence type="ECO:0000313" key="11">
    <source>
        <dbReference type="Proteomes" id="UP000070444"/>
    </source>
</evidence>
<organism evidence="10 11">
    <name type="scientific">Conidiobolus coronatus (strain ATCC 28846 / CBS 209.66 / NRRL 28638)</name>
    <name type="common">Delacroixia coronata</name>
    <dbReference type="NCBI Taxonomy" id="796925"/>
    <lineage>
        <taxon>Eukaryota</taxon>
        <taxon>Fungi</taxon>
        <taxon>Fungi incertae sedis</taxon>
        <taxon>Zoopagomycota</taxon>
        <taxon>Entomophthoromycotina</taxon>
        <taxon>Entomophthoromycetes</taxon>
        <taxon>Entomophthorales</taxon>
        <taxon>Ancylistaceae</taxon>
        <taxon>Conidiobolus</taxon>
    </lineage>
</organism>
<keyword evidence="5" id="KW-0653">Protein transport</keyword>
<dbReference type="STRING" id="796925.A0A137PGY7"/>
<sequence length="210" mass="24640">MPRIPQNKFRPKLFDPLLIVLQILTFQFNFYLIFSLLNLVLSLMKQIPLNLTLIFNYHSFNPNMPLIWYLIFNYFLTSVISCFFLVFLVERVKLCLDFVLTFHIINFLLNWYFTGSFPKEVVWWLINIVSFALMTLGGEYCCMRWEMKPINIDGSTNTSGRRGGVNQNDKRYRKLSTSSTLVDNELELSEVIIGDDTIELEPLTSGRNNH</sequence>
<evidence type="ECO:0000256" key="1">
    <source>
        <dbReference type="ARBA" id="ARBA00004653"/>
    </source>
</evidence>
<keyword evidence="4 9" id="KW-0812">Transmembrane</keyword>
<evidence type="ECO:0000256" key="4">
    <source>
        <dbReference type="ARBA" id="ARBA00022692"/>
    </source>
</evidence>